<dbReference type="PANTHER" id="PTHR18964">
    <property type="entry name" value="ROK (REPRESSOR, ORF, KINASE) FAMILY"/>
    <property type="match status" value="1"/>
</dbReference>
<dbReference type="AlphaFoldDB" id="A0A6N2YV63"/>
<name>A0A6N2YV63_9CLOT</name>
<dbReference type="RefSeq" id="WP_156624579.1">
    <property type="nucleotide sequence ID" value="NZ_CACRTO010000005.1"/>
</dbReference>
<dbReference type="SUPFAM" id="SSF53067">
    <property type="entry name" value="Actin-like ATPase domain"/>
    <property type="match status" value="1"/>
</dbReference>
<proteinExistence type="inferred from homology"/>
<comment type="similarity">
    <text evidence="1">Belongs to the ROK (NagC/XylR) family.</text>
</comment>
<gene>
    <name evidence="2" type="primary">gmuE</name>
    <name evidence="2" type="ORF">CTLFYP3_00464</name>
</gene>
<dbReference type="EC" id="2.7.1.4" evidence="2"/>
<keyword evidence="2" id="KW-0418">Kinase</keyword>
<evidence type="ECO:0000313" key="2">
    <source>
        <dbReference type="EMBL" id="VYT69736.1"/>
    </source>
</evidence>
<reference evidence="2" key="1">
    <citation type="submission" date="2019-11" db="EMBL/GenBank/DDBJ databases">
        <authorList>
            <person name="Feng L."/>
        </authorList>
    </citation>
    <scope>NUCLEOTIDE SEQUENCE</scope>
    <source>
        <strain evidence="2">CTertiumLFYP3</strain>
    </source>
</reference>
<protein>
    <submittedName>
        <fullName evidence="2">Fructokinase</fullName>
        <ecNumber evidence="2">2.7.1.4</ecNumber>
    </submittedName>
</protein>
<accession>A0A6N2YV63</accession>
<sequence length="298" mass="32379">MKYYIGIDIGGTNLRAAILNENYIIIDKLIIENEVESGPKYNLGKLVSIIKEKWLDKEIIGVGVGCPGPLDIKNGKILVAPNLKTWEYFNVKEFLSKELNLQVKVNNDANVAALSEAIMGSGKGCESVYYITLSTGIGGGFIYKGEIVSGFNSIAAEVGNMIINEDCYKHKNMNYGGFEGQCSGTNISRIASKVMGRKITTKEVFDSARSGNNDLVNVINNWIINISKAIANIVITVDPEVIVLGGSVILNNKEYIEFIKEEVEKRIFDGIKVNIKLASMGGDTGLIGAGILLASPKF</sequence>
<dbReference type="EMBL" id="CACRTO010000005">
    <property type="protein sequence ID" value="VYT69736.1"/>
    <property type="molecule type" value="Genomic_DNA"/>
</dbReference>
<dbReference type="Gene3D" id="3.30.420.40">
    <property type="match status" value="2"/>
</dbReference>
<organism evidence="2">
    <name type="scientific">Clostridium tertium</name>
    <dbReference type="NCBI Taxonomy" id="1559"/>
    <lineage>
        <taxon>Bacteria</taxon>
        <taxon>Bacillati</taxon>
        <taxon>Bacillota</taxon>
        <taxon>Clostridia</taxon>
        <taxon>Eubacteriales</taxon>
        <taxon>Clostridiaceae</taxon>
        <taxon>Clostridium</taxon>
    </lineage>
</organism>
<dbReference type="GO" id="GO:0008865">
    <property type="term" value="F:fructokinase activity"/>
    <property type="evidence" value="ECO:0007669"/>
    <property type="project" value="UniProtKB-EC"/>
</dbReference>
<dbReference type="InterPro" id="IPR043129">
    <property type="entry name" value="ATPase_NBD"/>
</dbReference>
<evidence type="ECO:0000256" key="1">
    <source>
        <dbReference type="ARBA" id="ARBA00006479"/>
    </source>
</evidence>
<dbReference type="Pfam" id="PF00480">
    <property type="entry name" value="ROK"/>
    <property type="match status" value="1"/>
</dbReference>
<keyword evidence="2" id="KW-0808">Transferase</keyword>
<dbReference type="InterPro" id="IPR000600">
    <property type="entry name" value="ROK"/>
</dbReference>
<dbReference type="PANTHER" id="PTHR18964:SF149">
    <property type="entry name" value="BIFUNCTIONAL UDP-N-ACETYLGLUCOSAMINE 2-EPIMERASE_N-ACETYLMANNOSAMINE KINASE"/>
    <property type="match status" value="1"/>
</dbReference>